<dbReference type="STRING" id="237609.PSAKL28_44390"/>
<dbReference type="GO" id="GO:0005385">
    <property type="term" value="F:zinc ion transmembrane transporter activity"/>
    <property type="evidence" value="ECO:0007669"/>
    <property type="project" value="TreeGrafter"/>
</dbReference>
<dbReference type="InterPro" id="IPR050681">
    <property type="entry name" value="CDF/SLC30A"/>
</dbReference>
<keyword evidence="5 6" id="KW-0472">Membrane</keyword>
<keyword evidence="3" id="KW-0406">Ion transport</keyword>
<sequence>MDSCCENKAGELAQLRARQSRILYIVLAINALMFVVEFAAGLIAGSTALLGDSLDMFGDASVYAVTLFVLHRSVRARAGAALFKGGFMLLFGLVVVADAVRKLILQEVPAADWMGVVGLIALAANGICFYLLFSHRSDDLNMRSTWLCSRNDLIANTSVIIAAVLVALTGSLWPDIAVGLAIAALFLHSAGQVLREAWHEWTRNPQPEMVAEPAECCAAPATEPGAACCAPASAAGATCAGAKPVLVNLCEPGQSPAAPTEIKSCCGSKDGNDATN</sequence>
<dbReference type="EMBL" id="QJRG01000049">
    <property type="protein sequence ID" value="RWU18272.1"/>
    <property type="molecule type" value="Genomic_DNA"/>
</dbReference>
<evidence type="ECO:0000256" key="6">
    <source>
        <dbReference type="SAM" id="Phobius"/>
    </source>
</evidence>
<feature type="domain" description="Cation efflux protein transmembrane" evidence="7">
    <location>
        <begin position="23"/>
        <end position="197"/>
    </location>
</feature>
<dbReference type="RefSeq" id="WP_128326384.1">
    <property type="nucleotide sequence ID" value="NZ_QJRG01000049.1"/>
</dbReference>
<dbReference type="PANTHER" id="PTHR11562:SF17">
    <property type="entry name" value="RE54080P-RELATED"/>
    <property type="match status" value="1"/>
</dbReference>
<protein>
    <submittedName>
        <fullName evidence="8">Cation transporter</fullName>
    </submittedName>
</protein>
<dbReference type="Proteomes" id="UP000288983">
    <property type="component" value="Unassembled WGS sequence"/>
</dbReference>
<dbReference type="PANTHER" id="PTHR11562">
    <property type="entry name" value="CATION EFFLUX PROTEIN/ ZINC TRANSPORTER"/>
    <property type="match status" value="1"/>
</dbReference>
<feature type="transmembrane region" description="Helical" evidence="6">
    <location>
        <begin position="153"/>
        <end position="170"/>
    </location>
</feature>
<feature type="transmembrane region" description="Helical" evidence="6">
    <location>
        <begin position="176"/>
        <end position="194"/>
    </location>
</feature>
<dbReference type="Gene3D" id="1.20.1510.10">
    <property type="entry name" value="Cation efflux protein transmembrane domain"/>
    <property type="match status" value="1"/>
</dbReference>
<keyword evidence="3" id="KW-0862">Zinc</keyword>
<feature type="transmembrane region" description="Helical" evidence="6">
    <location>
        <begin position="113"/>
        <end position="133"/>
    </location>
</feature>
<dbReference type="InterPro" id="IPR058533">
    <property type="entry name" value="Cation_efflux_TM"/>
</dbReference>
<name>A0A443ZHB9_9PSED</name>
<dbReference type="InterPro" id="IPR002524">
    <property type="entry name" value="Cation_efflux"/>
</dbReference>
<gene>
    <name evidence="8" type="ORF">DM813_26855</name>
</gene>
<comment type="caution">
    <text evidence="8">The sequence shown here is derived from an EMBL/GenBank/DDBJ whole genome shotgun (WGS) entry which is preliminary data.</text>
</comment>
<dbReference type="NCBIfam" id="TIGR01297">
    <property type="entry name" value="CDF"/>
    <property type="match status" value="1"/>
</dbReference>
<organism evidence="8 9">
    <name type="scientific">Pseudomonas alkylphenolica</name>
    <dbReference type="NCBI Taxonomy" id="237609"/>
    <lineage>
        <taxon>Bacteria</taxon>
        <taxon>Pseudomonadati</taxon>
        <taxon>Pseudomonadota</taxon>
        <taxon>Gammaproteobacteria</taxon>
        <taxon>Pseudomonadales</taxon>
        <taxon>Pseudomonadaceae</taxon>
        <taxon>Pseudomonas</taxon>
    </lineage>
</organism>
<dbReference type="GO" id="GO:0005886">
    <property type="term" value="C:plasma membrane"/>
    <property type="evidence" value="ECO:0007669"/>
    <property type="project" value="TreeGrafter"/>
</dbReference>
<dbReference type="AlphaFoldDB" id="A0A443ZHB9"/>
<feature type="transmembrane region" description="Helical" evidence="6">
    <location>
        <begin position="81"/>
        <end position="101"/>
    </location>
</feature>
<evidence type="ECO:0000313" key="8">
    <source>
        <dbReference type="EMBL" id="RWU18272.1"/>
    </source>
</evidence>
<dbReference type="Pfam" id="PF01545">
    <property type="entry name" value="Cation_efflux"/>
    <property type="match status" value="1"/>
</dbReference>
<dbReference type="OrthoDB" id="9799649at2"/>
<evidence type="ECO:0000259" key="7">
    <source>
        <dbReference type="Pfam" id="PF01545"/>
    </source>
</evidence>
<dbReference type="InterPro" id="IPR027469">
    <property type="entry name" value="Cation_efflux_TMD_sf"/>
</dbReference>
<evidence type="ECO:0000256" key="4">
    <source>
        <dbReference type="ARBA" id="ARBA00022989"/>
    </source>
</evidence>
<accession>A0A443ZHB9</accession>
<evidence type="ECO:0000256" key="3">
    <source>
        <dbReference type="ARBA" id="ARBA00022906"/>
    </source>
</evidence>
<reference evidence="8 9" key="1">
    <citation type="submission" date="2018-06" db="EMBL/GenBank/DDBJ databases">
        <title>Bacteria isolated from soil of Wuhan.</title>
        <authorList>
            <person name="Wei X."/>
            <person name="Chunhua H."/>
        </authorList>
    </citation>
    <scope>NUCLEOTIDE SEQUENCE [LARGE SCALE GENOMIC DNA]</scope>
    <source>
        <strain evidence="9">xwS2</strain>
    </source>
</reference>
<feature type="transmembrane region" description="Helical" evidence="6">
    <location>
        <begin position="22"/>
        <end position="44"/>
    </location>
</feature>
<keyword evidence="4 6" id="KW-1133">Transmembrane helix</keyword>
<keyword evidence="2 6" id="KW-0812">Transmembrane</keyword>
<keyword evidence="3" id="KW-0813">Transport</keyword>
<proteinExistence type="predicted"/>
<dbReference type="SUPFAM" id="SSF161111">
    <property type="entry name" value="Cation efflux protein transmembrane domain-like"/>
    <property type="match status" value="1"/>
</dbReference>
<feature type="transmembrane region" description="Helical" evidence="6">
    <location>
        <begin position="56"/>
        <end position="74"/>
    </location>
</feature>
<keyword evidence="3" id="KW-0864">Zinc transport</keyword>
<evidence type="ECO:0000256" key="1">
    <source>
        <dbReference type="ARBA" id="ARBA00004141"/>
    </source>
</evidence>
<evidence type="ECO:0000256" key="2">
    <source>
        <dbReference type="ARBA" id="ARBA00022692"/>
    </source>
</evidence>
<evidence type="ECO:0000256" key="5">
    <source>
        <dbReference type="ARBA" id="ARBA00023136"/>
    </source>
</evidence>
<evidence type="ECO:0000313" key="9">
    <source>
        <dbReference type="Proteomes" id="UP000288983"/>
    </source>
</evidence>
<comment type="subcellular location">
    <subcellularLocation>
        <location evidence="1">Membrane</location>
        <topology evidence="1">Multi-pass membrane protein</topology>
    </subcellularLocation>
</comment>